<dbReference type="OrthoDB" id="1683515at2"/>
<proteinExistence type="predicted"/>
<evidence type="ECO:0000313" key="2">
    <source>
        <dbReference type="Proteomes" id="UP000287361"/>
    </source>
</evidence>
<dbReference type="AlphaFoldDB" id="A0A401LB87"/>
<keyword evidence="1" id="KW-0689">Ribosomal protein</keyword>
<comment type="caution">
    <text evidence="1">The sequence shown here is derived from an EMBL/GenBank/DDBJ whole genome shotgun (WGS) entry which is preliminary data.</text>
</comment>
<dbReference type="EMBL" id="BHVZ01000001">
    <property type="protein sequence ID" value="GCB28744.1"/>
    <property type="molecule type" value="Genomic_DNA"/>
</dbReference>
<dbReference type="GeneID" id="86193402"/>
<dbReference type="InterPro" id="IPR008991">
    <property type="entry name" value="Translation_prot_SH3-like_sf"/>
</dbReference>
<gene>
    <name evidence="1" type="ORF">KGMB03357_04050</name>
</gene>
<keyword evidence="2" id="KW-1185">Reference proteome</keyword>
<sequence>MEYQIGQVVYSKSGHDQGDVQMICAIEGEYLLLADGRRRKLEKPKRKKKKHVQPTFYVEKDVAAKLQTGEYLLDADIKKALKKYQQVRDV</sequence>
<name>A0A401LB87_9FIRM</name>
<evidence type="ECO:0000313" key="1">
    <source>
        <dbReference type="EMBL" id="GCB28744.1"/>
    </source>
</evidence>
<dbReference type="Proteomes" id="UP000287361">
    <property type="component" value="Unassembled WGS sequence"/>
</dbReference>
<protein>
    <submittedName>
        <fullName evidence="1">Ribosomal protein L14E (/ type)</fullName>
    </submittedName>
</protein>
<dbReference type="SUPFAM" id="SSF50104">
    <property type="entry name" value="Translation proteins SH3-like domain"/>
    <property type="match status" value="1"/>
</dbReference>
<keyword evidence="1" id="KW-0687">Ribonucleoprotein</keyword>
<dbReference type="GO" id="GO:0005840">
    <property type="term" value="C:ribosome"/>
    <property type="evidence" value="ECO:0007669"/>
    <property type="project" value="UniProtKB-KW"/>
</dbReference>
<accession>A0A401LB87</accession>
<dbReference type="RefSeq" id="WP_124984253.1">
    <property type="nucleotide sequence ID" value="NZ_DAVZTY010000057.1"/>
</dbReference>
<reference evidence="1 2" key="1">
    <citation type="submission" date="2018-10" db="EMBL/GenBank/DDBJ databases">
        <title>Draft Genome Sequence of Anaerotignum sp. KCTC 15736.</title>
        <authorList>
            <person name="Choi S.H."/>
            <person name="Kim J.S."/>
            <person name="Kang S.W."/>
            <person name="Lee J.S."/>
            <person name="Park S.H."/>
        </authorList>
    </citation>
    <scope>NUCLEOTIDE SEQUENCE [LARGE SCALE GENOMIC DNA]</scope>
    <source>
        <strain evidence="1 2">KCTC 15736</strain>
    </source>
</reference>
<organism evidence="1 2">
    <name type="scientific">Anaerotignum faecicola</name>
    <dbReference type="NCBI Taxonomy" id="2358141"/>
    <lineage>
        <taxon>Bacteria</taxon>
        <taxon>Bacillati</taxon>
        <taxon>Bacillota</taxon>
        <taxon>Clostridia</taxon>
        <taxon>Lachnospirales</taxon>
        <taxon>Anaerotignaceae</taxon>
        <taxon>Anaerotignum</taxon>
    </lineage>
</organism>